<organism evidence="2 3">
    <name type="scientific">Clonostachys solani</name>
    <dbReference type="NCBI Taxonomy" id="160281"/>
    <lineage>
        <taxon>Eukaryota</taxon>
        <taxon>Fungi</taxon>
        <taxon>Dikarya</taxon>
        <taxon>Ascomycota</taxon>
        <taxon>Pezizomycotina</taxon>
        <taxon>Sordariomycetes</taxon>
        <taxon>Hypocreomycetidae</taxon>
        <taxon>Hypocreales</taxon>
        <taxon>Bionectriaceae</taxon>
        <taxon>Clonostachys</taxon>
    </lineage>
</organism>
<comment type="caution">
    <text evidence="2">The sequence shown here is derived from an EMBL/GenBank/DDBJ whole genome shotgun (WGS) entry which is preliminary data.</text>
</comment>
<name>A0A9N9ZLH6_9HYPO</name>
<reference evidence="2" key="1">
    <citation type="submission" date="2021-10" db="EMBL/GenBank/DDBJ databases">
        <authorList>
            <person name="Piombo E."/>
        </authorList>
    </citation>
    <scope>NUCLEOTIDE SEQUENCE</scope>
</reference>
<evidence type="ECO:0000259" key="1">
    <source>
        <dbReference type="Pfam" id="PF06985"/>
    </source>
</evidence>
<dbReference type="AlphaFoldDB" id="A0A9N9ZLH6"/>
<dbReference type="PANTHER" id="PTHR10622">
    <property type="entry name" value="HET DOMAIN-CONTAINING PROTEIN"/>
    <property type="match status" value="1"/>
</dbReference>
<dbReference type="OrthoDB" id="674604at2759"/>
<dbReference type="Pfam" id="PF06985">
    <property type="entry name" value="HET"/>
    <property type="match status" value="1"/>
</dbReference>
<feature type="domain" description="Heterokaryon incompatibility" evidence="1">
    <location>
        <begin position="4"/>
        <end position="70"/>
    </location>
</feature>
<dbReference type="PANTHER" id="PTHR10622:SF10">
    <property type="entry name" value="HET DOMAIN-CONTAINING PROTEIN"/>
    <property type="match status" value="1"/>
</dbReference>
<evidence type="ECO:0000313" key="3">
    <source>
        <dbReference type="Proteomes" id="UP000775872"/>
    </source>
</evidence>
<keyword evidence="3" id="KW-1185">Reference proteome</keyword>
<proteinExistence type="predicted"/>
<evidence type="ECO:0000313" key="2">
    <source>
        <dbReference type="EMBL" id="CAH0057463.1"/>
    </source>
</evidence>
<dbReference type="EMBL" id="CABFOC020000074">
    <property type="protein sequence ID" value="CAH0057463.1"/>
    <property type="molecule type" value="Genomic_DNA"/>
</dbReference>
<protein>
    <recommendedName>
        <fullName evidence="1">Heterokaryon incompatibility domain-containing protein</fullName>
    </recommendedName>
</protein>
<sequence length="103" mass="12068">MAWEYFWVDTCCIDKSNHTEHTEAIYCMFRWYQNAAACYVWFNRGWALEELLAPSQVIFFSSDGQRLGDKKSLQREIRERTNIPVGALEGTSLSTFNVDKRMS</sequence>
<accession>A0A9N9ZLH6</accession>
<dbReference type="InterPro" id="IPR010730">
    <property type="entry name" value="HET"/>
</dbReference>
<dbReference type="Proteomes" id="UP000775872">
    <property type="component" value="Unassembled WGS sequence"/>
</dbReference>
<gene>
    <name evidence="2" type="ORF">CSOL1703_00007244</name>
</gene>